<dbReference type="Proteomes" id="UP000623678">
    <property type="component" value="Unassembled WGS sequence"/>
</dbReference>
<dbReference type="GO" id="GO:0005524">
    <property type="term" value="F:ATP binding"/>
    <property type="evidence" value="ECO:0007669"/>
    <property type="project" value="UniProtKB-UniRule"/>
</dbReference>
<feature type="binding site" evidence="7">
    <location>
        <position position="121"/>
    </location>
    <ligand>
        <name>L-glutamine</name>
        <dbReference type="ChEBI" id="CHEBI:58359"/>
    </ligand>
</feature>
<protein>
    <recommendedName>
        <fullName evidence="7 8">Glutamine-dependent NAD(+) synthetase</fullName>
        <ecNumber evidence="7 8">6.3.5.1</ecNumber>
    </recommendedName>
    <alternativeName>
        <fullName evidence="7 8">NAD(+) synthase [glutamine-hydrolyzing]</fullName>
    </alternativeName>
</protein>
<evidence type="ECO:0000256" key="3">
    <source>
        <dbReference type="ARBA" id="ARBA00022598"/>
    </source>
</evidence>
<dbReference type="InterPro" id="IPR014729">
    <property type="entry name" value="Rossmann-like_a/b/a_fold"/>
</dbReference>
<evidence type="ECO:0000256" key="5">
    <source>
        <dbReference type="ARBA" id="ARBA00022840"/>
    </source>
</evidence>
<dbReference type="PIRSF" id="PIRSF006630">
    <property type="entry name" value="NADS_GAT"/>
    <property type="match status" value="1"/>
</dbReference>
<dbReference type="Pfam" id="PF00795">
    <property type="entry name" value="CN_hydrolase"/>
    <property type="match status" value="1"/>
</dbReference>
<dbReference type="Pfam" id="PF02540">
    <property type="entry name" value="NAD_synthase"/>
    <property type="match status" value="1"/>
</dbReference>
<dbReference type="NCBIfam" id="NF002730">
    <property type="entry name" value="PRK02628.1"/>
    <property type="match status" value="1"/>
</dbReference>
<dbReference type="PANTHER" id="PTHR23090:SF9">
    <property type="entry name" value="GLUTAMINE-DEPENDENT NAD(+) SYNTHETASE"/>
    <property type="match status" value="1"/>
</dbReference>
<feature type="binding site" evidence="7">
    <location>
        <position position="465"/>
    </location>
    <ligand>
        <name>deamido-NAD(+)</name>
        <dbReference type="ChEBI" id="CHEBI:58437"/>
        <note>ligand shared between two neighboring subunits</note>
    </ligand>
</feature>
<feature type="binding site" evidence="7">
    <location>
        <begin position="470"/>
        <end position="473"/>
    </location>
    <ligand>
        <name>deamido-NAD(+)</name>
        <dbReference type="ChEBI" id="CHEBI:58437"/>
        <note>ligand shared between two neighboring subunits</note>
    </ligand>
</feature>
<proteinExistence type="inferred from homology"/>
<evidence type="ECO:0000256" key="9">
    <source>
        <dbReference type="RuleBase" id="RU003811"/>
    </source>
</evidence>
<dbReference type="GO" id="GO:0005737">
    <property type="term" value="C:cytoplasm"/>
    <property type="evidence" value="ECO:0007669"/>
    <property type="project" value="InterPro"/>
</dbReference>
<dbReference type="NCBIfam" id="TIGR00552">
    <property type="entry name" value="nadE"/>
    <property type="match status" value="1"/>
</dbReference>
<reference evidence="11" key="1">
    <citation type="submission" date="2020-08" db="EMBL/GenBank/DDBJ databases">
        <title>Genome public.</title>
        <authorList>
            <person name="Liu C."/>
            <person name="Sun Q."/>
        </authorList>
    </citation>
    <scope>NUCLEOTIDE SEQUENCE</scope>
    <source>
        <strain evidence="11">NSJ-64</strain>
    </source>
</reference>
<dbReference type="GO" id="GO:0003952">
    <property type="term" value="F:NAD+ synthase (glutamine-hydrolyzing) activity"/>
    <property type="evidence" value="ECO:0007669"/>
    <property type="project" value="UniProtKB-UniRule"/>
</dbReference>
<comment type="similarity">
    <text evidence="2 7 8">In the C-terminal section; belongs to the NAD synthetase family.</text>
</comment>
<gene>
    <name evidence="7" type="primary">nadE</name>
    <name evidence="11" type="ORF">H8705_12935</name>
</gene>
<dbReference type="Gene3D" id="3.60.110.10">
    <property type="entry name" value="Carbon-nitrogen hydrolase"/>
    <property type="match status" value="1"/>
</dbReference>
<dbReference type="EMBL" id="JACRTD010000013">
    <property type="protein sequence ID" value="MBC8586486.1"/>
    <property type="molecule type" value="Genomic_DNA"/>
</dbReference>
<dbReference type="InterPro" id="IPR022310">
    <property type="entry name" value="NAD/GMP_synthase"/>
</dbReference>
<dbReference type="GO" id="GO:0009435">
    <property type="term" value="P:NAD+ biosynthetic process"/>
    <property type="evidence" value="ECO:0007669"/>
    <property type="project" value="UniProtKB-UniRule"/>
</dbReference>
<comment type="similarity">
    <text evidence="9">Belongs to the NAD synthetase family.</text>
</comment>
<feature type="binding site" evidence="7">
    <location>
        <position position="436"/>
    </location>
    <ligand>
        <name>deamido-NAD(+)</name>
        <dbReference type="ChEBI" id="CHEBI:58437"/>
        <note>ligand shared between two neighboring subunits</note>
    </ligand>
</feature>
<dbReference type="SUPFAM" id="SSF52402">
    <property type="entry name" value="Adenine nucleotide alpha hydrolases-like"/>
    <property type="match status" value="1"/>
</dbReference>
<feature type="domain" description="CN hydrolase" evidence="10">
    <location>
        <begin position="6"/>
        <end position="268"/>
    </location>
</feature>
<dbReference type="PROSITE" id="PS50263">
    <property type="entry name" value="CN_HYDROLASE"/>
    <property type="match status" value="1"/>
</dbReference>
<dbReference type="PANTHER" id="PTHR23090">
    <property type="entry name" value="NH 3 /GLUTAMINE-DEPENDENT NAD + SYNTHETASE"/>
    <property type="match status" value="1"/>
</dbReference>
<dbReference type="InterPro" id="IPR003694">
    <property type="entry name" value="NAD_synthase"/>
</dbReference>
<keyword evidence="4 7" id="KW-0547">Nucleotide-binding</keyword>
<keyword evidence="3 7" id="KW-0436">Ligase</keyword>
<dbReference type="Gene3D" id="3.40.50.620">
    <property type="entry name" value="HUPs"/>
    <property type="match status" value="1"/>
</dbReference>
<keyword evidence="5 7" id="KW-0067">ATP-binding</keyword>
<name>A0A926IIL6_9FIRM</name>
<feature type="active site" description="For glutaminase activity" evidence="7">
    <location>
        <position position="115"/>
    </location>
</feature>
<feature type="binding site" evidence="7">
    <location>
        <begin position="350"/>
        <end position="357"/>
    </location>
    <ligand>
        <name>ATP</name>
        <dbReference type="ChEBI" id="CHEBI:30616"/>
    </ligand>
</feature>
<dbReference type="GO" id="GO:0008795">
    <property type="term" value="F:NAD+ synthase activity"/>
    <property type="evidence" value="ECO:0007669"/>
    <property type="project" value="UniProtKB-UniRule"/>
</dbReference>
<comment type="catalytic activity">
    <reaction evidence="7 8">
        <text>deamido-NAD(+) + L-glutamine + ATP + H2O = L-glutamate + AMP + diphosphate + NAD(+) + H(+)</text>
        <dbReference type="Rhea" id="RHEA:24384"/>
        <dbReference type="ChEBI" id="CHEBI:15377"/>
        <dbReference type="ChEBI" id="CHEBI:15378"/>
        <dbReference type="ChEBI" id="CHEBI:29985"/>
        <dbReference type="ChEBI" id="CHEBI:30616"/>
        <dbReference type="ChEBI" id="CHEBI:33019"/>
        <dbReference type="ChEBI" id="CHEBI:57540"/>
        <dbReference type="ChEBI" id="CHEBI:58359"/>
        <dbReference type="ChEBI" id="CHEBI:58437"/>
        <dbReference type="ChEBI" id="CHEBI:456215"/>
        <dbReference type="EC" id="6.3.5.1"/>
    </reaction>
</comment>
<comment type="caution">
    <text evidence="11">The sequence shown here is derived from an EMBL/GenBank/DDBJ whole genome shotgun (WGS) entry which is preliminary data.</text>
</comment>
<dbReference type="HAMAP" id="MF_02090">
    <property type="entry name" value="NadE_glutamine_dep"/>
    <property type="match status" value="1"/>
</dbReference>
<dbReference type="AlphaFoldDB" id="A0A926IIL6"/>
<dbReference type="EC" id="6.3.5.1" evidence="7 8"/>
<keyword evidence="6 7" id="KW-0520">NAD</keyword>
<feature type="binding site" evidence="7">
    <location>
        <position position="203"/>
    </location>
    <ligand>
        <name>L-glutamine</name>
        <dbReference type="ChEBI" id="CHEBI:58359"/>
    </ligand>
</feature>
<feature type="active site" description="Nucleophile; for glutaminase activity" evidence="7">
    <location>
        <position position="170"/>
    </location>
</feature>
<evidence type="ECO:0000313" key="12">
    <source>
        <dbReference type="Proteomes" id="UP000623678"/>
    </source>
</evidence>
<dbReference type="Gene3D" id="1.10.10.1140">
    <property type="entry name" value="Glutamine-dependent NAD+ synthetase, C-terminal domain"/>
    <property type="match status" value="1"/>
</dbReference>
<feature type="binding site" evidence="7">
    <location>
        <position position="597"/>
    </location>
    <ligand>
        <name>deamido-NAD(+)</name>
        <dbReference type="ChEBI" id="CHEBI:58437"/>
        <note>ligand shared between two neighboring subunits</note>
    </ligand>
</feature>
<keyword evidence="12" id="KW-1185">Reference proteome</keyword>
<comment type="pathway">
    <text evidence="1 7 8">Cofactor biosynthesis; NAD(+) biosynthesis; NAD(+) from deamido-NAD(+) (L-Gln route): step 1/1.</text>
</comment>
<dbReference type="SUPFAM" id="SSF56317">
    <property type="entry name" value="Carbon-nitrogen hydrolase"/>
    <property type="match status" value="1"/>
</dbReference>
<dbReference type="CDD" id="cd07570">
    <property type="entry name" value="GAT_Gln-NAD-synth"/>
    <property type="match status" value="1"/>
</dbReference>
<evidence type="ECO:0000256" key="4">
    <source>
        <dbReference type="ARBA" id="ARBA00022741"/>
    </source>
</evidence>
<comment type="function">
    <text evidence="7">Catalyzes the ATP-dependent amidation of deamido-NAD to form NAD. Uses L-glutamine as a nitrogen source.</text>
</comment>
<organism evidence="11 12">
    <name type="scientific">Youxingia wuxianensis</name>
    <dbReference type="NCBI Taxonomy" id="2763678"/>
    <lineage>
        <taxon>Bacteria</taxon>
        <taxon>Bacillati</taxon>
        <taxon>Bacillota</taxon>
        <taxon>Clostridia</taxon>
        <taxon>Eubacteriales</taxon>
        <taxon>Oscillospiraceae</taxon>
        <taxon>Youxingia</taxon>
    </lineage>
</organism>
<sequence>MRYGFIKVAAATPDIRVADCEYNRREIACRMKTAAKEGAKLLVLPELCITGYTCGDLFLQQRLLQGAQDALKELCRESEGLDLLTLVGAPVRYAGKLYNCAVAIHRGKLLGVVPKTFLPNYNEFYEKRHFTCAPKENGVVHLCGQTVVFGTKLLFQCEQIPEFCLAAEICEDLWAPIPPSSAHASAGATVIANLSASDETVGKDSYRRQLVIGQSARLVCGYLYADAGEGESTTDMVFAGHNLIAENGQLLGQSRLFENSLLVTELDVQKLEGERRRLTTFPASGGTEYTVIPFSLTVEDTTLSRKIDPLPFIPSDSLHRESRCEDILSIQSLGLKKRLDHSRSKTAVIGISGGLDSTLALLVAARAMDKLGRPRSDIIAVTMPGLGTTRRTKSNAEVLAQRLGADLQRIDITRAVMNHFEDIGHDAQQKDVTFENAQARERTQILMDIANRTEGLVVGTGDLSELALGWATYNGDQMSMYGVNASVPKTLIRHIVRYEAEKIGDNQLKKVLFDILDTPVSPELLPAKEGEISQKTEEIVGPYELHDFFLYYGIRWGFAPQKVLKLAVCAFDGTYSKDVILHWLNVFYRRFFTQQFKRSCMPDGPKIGSVSLSPRGDWRMPSDACWDLWVDGLE</sequence>
<evidence type="ECO:0000256" key="1">
    <source>
        <dbReference type="ARBA" id="ARBA00005188"/>
    </source>
</evidence>
<feature type="active site" description="Proton acceptor; for glutaminase activity" evidence="7">
    <location>
        <position position="46"/>
    </location>
</feature>
<evidence type="ECO:0000256" key="6">
    <source>
        <dbReference type="ARBA" id="ARBA00023027"/>
    </source>
</evidence>
<feature type="binding site" evidence="7">
    <location>
        <position position="460"/>
    </location>
    <ligand>
        <name>ATP</name>
        <dbReference type="ChEBI" id="CHEBI:30616"/>
    </ligand>
</feature>
<dbReference type="InterPro" id="IPR003010">
    <property type="entry name" value="C-N_Hydrolase"/>
</dbReference>
<feature type="binding site" evidence="7">
    <location>
        <position position="197"/>
    </location>
    <ligand>
        <name>L-glutamine</name>
        <dbReference type="ChEBI" id="CHEBI:58359"/>
    </ligand>
</feature>
<evidence type="ECO:0000256" key="7">
    <source>
        <dbReference type="HAMAP-Rule" id="MF_02090"/>
    </source>
</evidence>
<dbReference type="RefSeq" id="WP_262396233.1">
    <property type="nucleotide sequence ID" value="NZ_JACRTD010000013.1"/>
</dbReference>
<evidence type="ECO:0000259" key="10">
    <source>
        <dbReference type="PROSITE" id="PS50263"/>
    </source>
</evidence>
<evidence type="ECO:0000256" key="8">
    <source>
        <dbReference type="PIRNR" id="PIRNR006630"/>
    </source>
</evidence>
<dbReference type="InterPro" id="IPR041856">
    <property type="entry name" value="NAD+_synth_C"/>
</dbReference>
<dbReference type="InterPro" id="IPR036526">
    <property type="entry name" value="C-N_Hydrolase_sf"/>
</dbReference>
<dbReference type="GO" id="GO:0004359">
    <property type="term" value="F:glutaminase activity"/>
    <property type="evidence" value="ECO:0007669"/>
    <property type="project" value="InterPro"/>
</dbReference>
<dbReference type="CDD" id="cd00553">
    <property type="entry name" value="NAD_synthase"/>
    <property type="match status" value="1"/>
</dbReference>
<evidence type="ECO:0000313" key="11">
    <source>
        <dbReference type="EMBL" id="MBC8586486.1"/>
    </source>
</evidence>
<accession>A0A926IIL6</accession>
<dbReference type="InterPro" id="IPR014445">
    <property type="entry name" value="Gln-dep_NAD_synthase"/>
</dbReference>
<evidence type="ECO:0000256" key="2">
    <source>
        <dbReference type="ARBA" id="ARBA00007145"/>
    </source>
</evidence>